<reference evidence="9" key="2">
    <citation type="submission" date="2017-05" db="EMBL/GenBank/DDBJ databases">
        <title>Whole genome sequence of fish pathogenic bacteria, Photobacterium damselae subsp. piscicida, strain 91-197, isolated from hybrid striped bass (Morone sp.) in USA.</title>
        <authorList>
            <person name="Teru Y."/>
            <person name="Hikima J."/>
            <person name="Kono T."/>
            <person name="Sakai M."/>
            <person name="Takano T."/>
            <person name="Hawke J.P."/>
            <person name="Takeyama H."/>
            <person name="Aoki T."/>
        </authorList>
    </citation>
    <scope>NUCLEOTIDE SEQUENCE [LARGE SCALE GENOMIC DNA]</scope>
    <source>
        <strain evidence="9">91-197</strain>
    </source>
</reference>
<dbReference type="InterPro" id="IPR002104">
    <property type="entry name" value="Integrase_catalytic"/>
</dbReference>
<dbReference type="GO" id="GO:0006310">
    <property type="term" value="P:DNA recombination"/>
    <property type="evidence" value="ECO:0007669"/>
    <property type="project" value="UniProtKB-KW"/>
</dbReference>
<accession>A0A1V1V6A3</accession>
<evidence type="ECO:0000313" key="8">
    <source>
        <dbReference type="EMBL" id="QOD56802.1"/>
    </source>
</evidence>
<reference evidence="8 10" key="3">
    <citation type="submission" date="2020-09" db="EMBL/GenBank/DDBJ databases">
        <title>Complete, closed and curated genome sequences of Photobacterium damselae subsp. piscicida isolates from Australia indicate localised evolution and additional plasmid-borne pathogenicity mechanisms.</title>
        <authorList>
            <person name="Baseggio L."/>
            <person name="Silayeva O."/>
            <person name="Buller N."/>
            <person name="Landos M."/>
            <person name="Engelstaedter J."/>
            <person name="Barnes A.C."/>
        </authorList>
    </citation>
    <scope>NUCLEOTIDE SEQUENCE [LARGE SCALE GENOMIC DNA]</scope>
    <source>
        <strain evidence="8 10">AS-16-0540-1</strain>
    </source>
</reference>
<evidence type="ECO:0000313" key="7">
    <source>
        <dbReference type="EMBL" id="BAX54305.1"/>
    </source>
</evidence>
<sequence length="447" mass="51751">MATYTIETLVFENGERYPILKDEDAMPHFHVTLWVTSKLRSVGKAENTIANKIYHVKWFLGWQEKEQRDLYAEFQKGVFLSEKDIESIKSYLALDIHHLKGVKRKVSKGRNKVVSMIDKPKFIDVMPSVGRNHHYNRMTSVIEYLTFLAKLAVSHTASEKNNRSINQMEKQFKAARPKGKGRNVQDEANSKYVPDGLVQEYMAVAHFEHPKNPFKHKDTRLRNHLMFHLMDKHGIRRGEMLSLMLTDMTLHGDKKSIWVRRTHDDKNDSRTKQPVAKTKERMLRISNETAELLSHYITECRAKTPNANKHPYLFVTHRKCSTQGQPVSESTFDNTIVPAMRAVDARFEVIHPHYFRHSWNEVFSEKVDKNNELAALGVTGHKHIDSGTEAKMRKHQMGHSSESSGNVYNQRHVTRKANEVSLMEQEELQRKAAEARKELAKNGDSND</sequence>
<feature type="compositionally biased region" description="Polar residues" evidence="5">
    <location>
        <begin position="398"/>
        <end position="411"/>
    </location>
</feature>
<dbReference type="Pfam" id="PF00589">
    <property type="entry name" value="Phage_integrase"/>
    <property type="match status" value="1"/>
</dbReference>
<comment type="similarity">
    <text evidence="1">Belongs to the 'phage' integrase family.</text>
</comment>
<dbReference type="InterPro" id="IPR013762">
    <property type="entry name" value="Integrase-like_cat_sf"/>
</dbReference>
<dbReference type="GO" id="GO:0015074">
    <property type="term" value="P:DNA integration"/>
    <property type="evidence" value="ECO:0007669"/>
    <property type="project" value="UniProtKB-KW"/>
</dbReference>
<feature type="region of interest" description="Disordered" evidence="5">
    <location>
        <begin position="389"/>
        <end position="447"/>
    </location>
</feature>
<keyword evidence="2" id="KW-0229">DNA integration</keyword>
<dbReference type="PROSITE" id="PS51898">
    <property type="entry name" value="TYR_RECOMBINASE"/>
    <property type="match status" value="1"/>
</dbReference>
<dbReference type="PANTHER" id="PTHR30349:SF41">
    <property type="entry name" value="INTEGRASE_RECOMBINASE PROTEIN MJ0367-RELATED"/>
    <property type="match status" value="1"/>
</dbReference>
<evidence type="ECO:0000256" key="4">
    <source>
        <dbReference type="ARBA" id="ARBA00023172"/>
    </source>
</evidence>
<dbReference type="InterPro" id="IPR050090">
    <property type="entry name" value="Tyrosine_recombinase_XerCD"/>
</dbReference>
<dbReference type="RefSeq" id="WP_086957302.1">
    <property type="nucleotide sequence ID" value="NZ_AP018045.1"/>
</dbReference>
<feature type="domain" description="Tyr recombinase" evidence="6">
    <location>
        <begin position="192"/>
        <end position="423"/>
    </location>
</feature>
<feature type="compositionally biased region" description="Basic and acidic residues" evidence="5">
    <location>
        <begin position="427"/>
        <end position="441"/>
    </location>
</feature>
<dbReference type="Proteomes" id="UP000516656">
    <property type="component" value="Chromosome 1"/>
</dbReference>
<dbReference type="SUPFAM" id="SSF56349">
    <property type="entry name" value="DNA breaking-rejoining enzymes"/>
    <property type="match status" value="1"/>
</dbReference>
<proteinExistence type="inferred from homology"/>
<evidence type="ECO:0000256" key="1">
    <source>
        <dbReference type="ARBA" id="ARBA00008857"/>
    </source>
</evidence>
<evidence type="ECO:0000259" key="6">
    <source>
        <dbReference type="PROSITE" id="PS51898"/>
    </source>
</evidence>
<evidence type="ECO:0000313" key="9">
    <source>
        <dbReference type="Proteomes" id="UP000218676"/>
    </source>
</evidence>
<keyword evidence="3" id="KW-0238">DNA-binding</keyword>
<dbReference type="InterPro" id="IPR011010">
    <property type="entry name" value="DNA_brk_join_enz"/>
</dbReference>
<evidence type="ECO:0000256" key="3">
    <source>
        <dbReference type="ARBA" id="ARBA00023125"/>
    </source>
</evidence>
<reference evidence="7" key="1">
    <citation type="journal article" date="2017" name="Genome Announc.">
        <title>Whole-Genome Sequence of Photobacterium damselae subsp. piscicida Strain 91-197, Isolated from Hybrid Striped Bass (Morone sp.) in the United States.</title>
        <authorList>
            <person name="Teru Y."/>
            <person name="Hikima J."/>
            <person name="Kono T."/>
            <person name="Sakai M."/>
            <person name="Takano T."/>
            <person name="Hawke J.P."/>
            <person name="Takeyama H."/>
            <person name="Aoki T."/>
        </authorList>
    </citation>
    <scope>NUCLEOTIDE SEQUENCE</scope>
    <source>
        <strain evidence="7">91-197</strain>
    </source>
</reference>
<dbReference type="AlphaFoldDB" id="A0A1V1V6A3"/>
<keyword evidence="4" id="KW-0233">DNA recombination</keyword>
<dbReference type="CDD" id="cd00397">
    <property type="entry name" value="DNA_BRE_C"/>
    <property type="match status" value="1"/>
</dbReference>
<dbReference type="EMBL" id="AP018045">
    <property type="protein sequence ID" value="BAX54305.1"/>
    <property type="molecule type" value="Genomic_DNA"/>
</dbReference>
<evidence type="ECO:0000256" key="2">
    <source>
        <dbReference type="ARBA" id="ARBA00022908"/>
    </source>
</evidence>
<evidence type="ECO:0000313" key="10">
    <source>
        <dbReference type="Proteomes" id="UP000516656"/>
    </source>
</evidence>
<evidence type="ECO:0000256" key="5">
    <source>
        <dbReference type="SAM" id="MobiDB-lite"/>
    </source>
</evidence>
<dbReference type="GO" id="GO:0003677">
    <property type="term" value="F:DNA binding"/>
    <property type="evidence" value="ECO:0007669"/>
    <property type="project" value="UniProtKB-KW"/>
</dbReference>
<organism evidence="8 10">
    <name type="scientific">Photobacterium damsela subsp. piscicida</name>
    <name type="common">Pasteurella piscicida</name>
    <dbReference type="NCBI Taxonomy" id="38294"/>
    <lineage>
        <taxon>Bacteria</taxon>
        <taxon>Pseudomonadati</taxon>
        <taxon>Pseudomonadota</taxon>
        <taxon>Gammaproteobacteria</taxon>
        <taxon>Vibrionales</taxon>
        <taxon>Vibrionaceae</taxon>
        <taxon>Photobacterium</taxon>
    </lineage>
</organism>
<name>A0A1V1V6A3_PHODP</name>
<gene>
    <name evidence="8" type="ORF">IC627_01595</name>
    <name evidence="7" type="ORF">PDPUS_1_02931</name>
</gene>
<protein>
    <submittedName>
        <fullName evidence="8">Site-specific integrase</fullName>
    </submittedName>
    <submittedName>
        <fullName evidence="7">Site-specific tyrosine recombinase XerD</fullName>
    </submittedName>
</protein>
<dbReference type="Proteomes" id="UP000218676">
    <property type="component" value="Chromosome 1"/>
</dbReference>
<dbReference type="Gene3D" id="1.10.443.10">
    <property type="entry name" value="Intergrase catalytic core"/>
    <property type="match status" value="1"/>
</dbReference>
<dbReference type="PANTHER" id="PTHR30349">
    <property type="entry name" value="PHAGE INTEGRASE-RELATED"/>
    <property type="match status" value="1"/>
</dbReference>
<dbReference type="EMBL" id="CP061854">
    <property type="protein sequence ID" value="QOD56802.1"/>
    <property type="molecule type" value="Genomic_DNA"/>
</dbReference>